<reference evidence="2" key="1">
    <citation type="submission" date="2016-11" db="EMBL/GenBank/DDBJ databases">
        <authorList>
            <person name="Varghese N."/>
            <person name="Submissions S."/>
        </authorList>
    </citation>
    <scope>NUCLEOTIDE SEQUENCE [LARGE SCALE GENOMIC DNA]</scope>
    <source>
        <strain evidence="2">DSM 2635</strain>
    </source>
</reference>
<dbReference type="Proteomes" id="UP000243255">
    <property type="component" value="Unassembled WGS sequence"/>
</dbReference>
<evidence type="ECO:0000313" key="1">
    <source>
        <dbReference type="EMBL" id="SHG65744.1"/>
    </source>
</evidence>
<dbReference type="RefSeq" id="WP_073124289.1">
    <property type="nucleotide sequence ID" value="NZ_BAABCH010000026.1"/>
</dbReference>
<accession>A0A1M5LKS8</accession>
<proteinExistence type="predicted"/>
<gene>
    <name evidence="1" type="ORF">SAMN04488530_1052</name>
</gene>
<organism evidence="1 2">
    <name type="scientific">Asaccharospora irregularis DSM 2635</name>
    <dbReference type="NCBI Taxonomy" id="1121321"/>
    <lineage>
        <taxon>Bacteria</taxon>
        <taxon>Bacillati</taxon>
        <taxon>Bacillota</taxon>
        <taxon>Clostridia</taxon>
        <taxon>Peptostreptococcales</taxon>
        <taxon>Peptostreptococcaceae</taxon>
        <taxon>Asaccharospora</taxon>
    </lineage>
</organism>
<dbReference type="OrthoDB" id="1753509at2"/>
<protein>
    <submittedName>
        <fullName evidence="1">Uncharacterized protein</fullName>
    </submittedName>
</protein>
<dbReference type="EMBL" id="FQWX01000005">
    <property type="protein sequence ID" value="SHG65744.1"/>
    <property type="molecule type" value="Genomic_DNA"/>
</dbReference>
<name>A0A1M5LKS8_9FIRM</name>
<dbReference type="AlphaFoldDB" id="A0A1M5LKS8"/>
<sequence length="90" mass="10881">MKPKFENKRLEITYIEGDLPNGTYIFNVYIKDFDTPNLNVEYDYNEKVIIRTWIDENECDNDPKNHVVYKLFSLVENEVFDIMKFIVEHI</sequence>
<keyword evidence="2" id="KW-1185">Reference proteome</keyword>
<evidence type="ECO:0000313" key="2">
    <source>
        <dbReference type="Proteomes" id="UP000243255"/>
    </source>
</evidence>